<comment type="pathway">
    <text evidence="1 5">Purine metabolism; 7-cyano-7-deazaguanine biosynthesis.</text>
</comment>
<dbReference type="PIRSF" id="PIRSF006113">
    <property type="entry name" value="PTP_synth"/>
    <property type="match status" value="1"/>
</dbReference>
<dbReference type="EC" id="4.-.-.-" evidence="5"/>
<reference evidence="8" key="2">
    <citation type="journal article" date="2021" name="PeerJ">
        <title>Extensive microbial diversity within the chicken gut microbiome revealed by metagenomics and culture.</title>
        <authorList>
            <person name="Gilroy R."/>
            <person name="Ravi A."/>
            <person name="Getino M."/>
            <person name="Pursley I."/>
            <person name="Horton D.L."/>
            <person name="Alikhan N.F."/>
            <person name="Baker D."/>
            <person name="Gharbi K."/>
            <person name="Hall N."/>
            <person name="Watson M."/>
            <person name="Adriaenssens E.M."/>
            <person name="Foster-Nyarko E."/>
            <person name="Jarju S."/>
            <person name="Secka A."/>
            <person name="Antonio M."/>
            <person name="Oren A."/>
            <person name="Chaudhuri R.R."/>
            <person name="La Ragione R."/>
            <person name="Hildebrand F."/>
            <person name="Pallen M.J."/>
        </authorList>
    </citation>
    <scope>NUCLEOTIDE SEQUENCE</scope>
    <source>
        <strain evidence="8">ChiGjej1B1-2707</strain>
    </source>
</reference>
<keyword evidence="5" id="KW-0456">Lyase</keyword>
<dbReference type="GO" id="GO:0008616">
    <property type="term" value="P:tRNA queuosine(34) biosynthetic process"/>
    <property type="evidence" value="ECO:0007669"/>
    <property type="project" value="UniProtKB-KW"/>
</dbReference>
<accession>A0A9D1A0U9</accession>
<evidence type="ECO:0000313" key="8">
    <source>
        <dbReference type="EMBL" id="HIR00821.1"/>
    </source>
</evidence>
<keyword evidence="5 7" id="KW-0479">Metal-binding</keyword>
<comment type="similarity">
    <text evidence="2 5">Belongs to the PTPS family. QueD subfamily.</text>
</comment>
<feature type="active site" description="Charge relay system" evidence="6">
    <location>
        <position position="71"/>
    </location>
</feature>
<feature type="binding site" evidence="7">
    <location>
        <position position="14"/>
    </location>
    <ligand>
        <name>Zn(2+)</name>
        <dbReference type="ChEBI" id="CHEBI:29105"/>
    </ligand>
</feature>
<dbReference type="Gene3D" id="3.30.479.10">
    <property type="entry name" value="6-pyruvoyl tetrahydropterin synthase/QueD"/>
    <property type="match status" value="1"/>
</dbReference>
<organism evidence="8 9">
    <name type="scientific">Candidatus Aveggerthella stercoripullorum</name>
    <dbReference type="NCBI Taxonomy" id="2840688"/>
    <lineage>
        <taxon>Bacteria</taxon>
        <taxon>Bacillati</taxon>
        <taxon>Actinomycetota</taxon>
        <taxon>Coriobacteriia</taxon>
        <taxon>Eggerthellales</taxon>
        <taxon>Eggerthellaceae</taxon>
        <taxon>Eggerthellaceae incertae sedis</taxon>
        <taxon>Candidatus Aveggerthella</taxon>
    </lineage>
</organism>
<keyword evidence="5 7" id="KW-0862">Zinc</keyword>
<evidence type="ECO:0000256" key="2">
    <source>
        <dbReference type="ARBA" id="ARBA00008900"/>
    </source>
</evidence>
<keyword evidence="5" id="KW-0671">Queuosine biosynthesis</keyword>
<comment type="catalytic activity">
    <reaction evidence="4 5">
        <text>7,8-dihydroneopterin 3'-triphosphate + H2O = 6-carboxy-5,6,7,8-tetrahydropterin + triphosphate + acetaldehyde + 2 H(+)</text>
        <dbReference type="Rhea" id="RHEA:27966"/>
        <dbReference type="ChEBI" id="CHEBI:15343"/>
        <dbReference type="ChEBI" id="CHEBI:15377"/>
        <dbReference type="ChEBI" id="CHEBI:15378"/>
        <dbReference type="ChEBI" id="CHEBI:18036"/>
        <dbReference type="ChEBI" id="CHEBI:58462"/>
        <dbReference type="ChEBI" id="CHEBI:61032"/>
        <dbReference type="EC" id="4.1.2.50"/>
    </reaction>
</comment>
<protein>
    <recommendedName>
        <fullName evidence="3 5">6-carboxy-5,6,7,8-tetrahydropterin synthase</fullName>
        <ecNumber evidence="5">4.-.-.-</ecNumber>
    </recommendedName>
</protein>
<dbReference type="Pfam" id="PF01242">
    <property type="entry name" value="PTPS"/>
    <property type="match status" value="1"/>
</dbReference>
<comment type="cofactor">
    <cofactor evidence="5 7">
        <name>Zn(2+)</name>
        <dbReference type="ChEBI" id="CHEBI:29105"/>
    </cofactor>
    <text evidence="5 7">Binds 1 zinc ion per subunit.</text>
</comment>
<dbReference type="InterPro" id="IPR038418">
    <property type="entry name" value="6-PTP_synth/QueD_sf"/>
</dbReference>
<dbReference type="GO" id="GO:0070497">
    <property type="term" value="F:6-carboxytetrahydropterin synthase activity"/>
    <property type="evidence" value="ECO:0007669"/>
    <property type="project" value="UniProtKB-EC"/>
</dbReference>
<feature type="active site" description="Charge relay system" evidence="6">
    <location>
        <position position="129"/>
    </location>
</feature>
<dbReference type="PANTHER" id="PTHR12589">
    <property type="entry name" value="PYRUVOYL TETRAHYDROBIOPTERIN SYNTHASE"/>
    <property type="match status" value="1"/>
</dbReference>
<evidence type="ECO:0000256" key="7">
    <source>
        <dbReference type="PIRSR" id="PIRSR006113-2"/>
    </source>
</evidence>
<evidence type="ECO:0000313" key="9">
    <source>
        <dbReference type="Proteomes" id="UP000824261"/>
    </source>
</evidence>
<dbReference type="AlphaFoldDB" id="A0A9D1A0U9"/>
<sequence length="140" mass="16247">MYGLKTESSFDAAHFLTDYHGKCENLHGHRWRVVAYLGQEELQKEGTMKDMVVDFGVFKNALRDLTEELDHSFVVEEGSLKEQTLACLREEGFELSILPFRTTAENLARYFFRRLEEQGLPVAQVDVYETPNNCAFYRRG</sequence>
<feature type="active site" description="Proton acceptor" evidence="6">
    <location>
        <position position="23"/>
    </location>
</feature>
<evidence type="ECO:0000256" key="4">
    <source>
        <dbReference type="ARBA" id="ARBA00048807"/>
    </source>
</evidence>
<comment type="caution">
    <text evidence="8">The sequence shown here is derived from an EMBL/GenBank/DDBJ whole genome shotgun (WGS) entry which is preliminary data.</text>
</comment>
<dbReference type="EMBL" id="DVGB01000007">
    <property type="protein sequence ID" value="HIR00821.1"/>
    <property type="molecule type" value="Genomic_DNA"/>
</dbReference>
<evidence type="ECO:0000256" key="3">
    <source>
        <dbReference type="ARBA" id="ARBA00018141"/>
    </source>
</evidence>
<evidence type="ECO:0000256" key="6">
    <source>
        <dbReference type="PIRSR" id="PIRSR006113-1"/>
    </source>
</evidence>
<dbReference type="PANTHER" id="PTHR12589:SF8">
    <property type="entry name" value="6-CARBOXY-5,6,7,8-TETRAHYDROPTERIN SYNTHASE"/>
    <property type="match status" value="1"/>
</dbReference>
<feature type="binding site" evidence="7">
    <location>
        <position position="29"/>
    </location>
    <ligand>
        <name>Zn(2+)</name>
        <dbReference type="ChEBI" id="CHEBI:29105"/>
    </ligand>
</feature>
<dbReference type="Proteomes" id="UP000824261">
    <property type="component" value="Unassembled WGS sequence"/>
</dbReference>
<evidence type="ECO:0000256" key="5">
    <source>
        <dbReference type="PIRNR" id="PIRNR006113"/>
    </source>
</evidence>
<proteinExistence type="inferred from homology"/>
<evidence type="ECO:0000256" key="1">
    <source>
        <dbReference type="ARBA" id="ARBA00005061"/>
    </source>
</evidence>
<reference evidence="8" key="1">
    <citation type="submission" date="2020-10" db="EMBL/GenBank/DDBJ databases">
        <authorList>
            <person name="Gilroy R."/>
        </authorList>
    </citation>
    <scope>NUCLEOTIDE SEQUENCE</scope>
    <source>
        <strain evidence="8">ChiGjej1B1-2707</strain>
    </source>
</reference>
<dbReference type="GO" id="GO:0046872">
    <property type="term" value="F:metal ion binding"/>
    <property type="evidence" value="ECO:0007669"/>
    <property type="project" value="UniProtKB-KW"/>
</dbReference>
<name>A0A9D1A0U9_9ACTN</name>
<feature type="binding site" evidence="7">
    <location>
        <position position="27"/>
    </location>
    <ligand>
        <name>Zn(2+)</name>
        <dbReference type="ChEBI" id="CHEBI:29105"/>
    </ligand>
</feature>
<dbReference type="SUPFAM" id="SSF55620">
    <property type="entry name" value="Tetrahydrobiopterin biosynthesis enzymes-like"/>
    <property type="match status" value="1"/>
</dbReference>
<dbReference type="InterPro" id="IPR007115">
    <property type="entry name" value="6-PTP_synth/QueD"/>
</dbReference>
<gene>
    <name evidence="8" type="ORF">IAA69_00870</name>
</gene>